<reference evidence="1" key="1">
    <citation type="submission" date="2015-09" db="EMBL/GenBank/DDBJ databases">
        <title>Draft Genome Sequences of Two Novel Amoeba-resistant Intranuclear Bacteria, Candidatus Berkiella cookevillensis and Candidatus Berkiella aquae.</title>
        <authorList>
            <person name="Mehari Y.T."/>
            <person name="Arivett B.A."/>
            <person name="Farone A.L."/>
            <person name="Gunderson J.H."/>
            <person name="Farone M.B."/>
        </authorList>
    </citation>
    <scope>NUCLEOTIDE SEQUENCE [LARGE SCALE GENOMIC DNA]</scope>
    <source>
        <strain evidence="1">HT99</strain>
    </source>
</reference>
<accession>A0A0Q9YPU3</accession>
<evidence type="ECO:0000313" key="1">
    <source>
        <dbReference type="EMBL" id="KRG22796.1"/>
    </source>
</evidence>
<reference evidence="2" key="3">
    <citation type="submission" date="2021-06" db="EMBL/GenBank/DDBJ databases">
        <title>Genomic Description and Analysis of Intracellular Bacteria, Candidatus Berkiella cookevillensis and Candidatus Berkiella aquae.</title>
        <authorList>
            <person name="Kidane D.T."/>
            <person name="Mehari Y.T."/>
            <person name="Rice F.C."/>
            <person name="Arivett B.A."/>
            <person name="Farone A.L."/>
            <person name="Berk S.G."/>
            <person name="Farone M.B."/>
        </authorList>
    </citation>
    <scope>NUCLEOTIDE SEQUENCE</scope>
    <source>
        <strain evidence="2">HT99</strain>
    </source>
</reference>
<dbReference type="Proteomes" id="UP000051497">
    <property type="component" value="Unassembled WGS sequence"/>
</dbReference>
<dbReference type="AlphaFoldDB" id="A0A0Q9YPU3"/>
<keyword evidence="3" id="KW-1185">Reference proteome</keyword>
<dbReference type="EMBL" id="LKAJ01000001">
    <property type="protein sequence ID" value="KRG22796.1"/>
    <property type="molecule type" value="Genomic_DNA"/>
</dbReference>
<protein>
    <submittedName>
        <fullName evidence="1">Uncharacterized protein</fullName>
    </submittedName>
</protein>
<dbReference type="EMBL" id="LKAJ02000001">
    <property type="protein sequence ID" value="MCS5711844.1"/>
    <property type="molecule type" value="Genomic_DNA"/>
</dbReference>
<organism evidence="1">
    <name type="scientific">Candidatus Berkiella aquae</name>
    <dbReference type="NCBI Taxonomy" id="295108"/>
    <lineage>
        <taxon>Bacteria</taxon>
        <taxon>Pseudomonadati</taxon>
        <taxon>Pseudomonadota</taxon>
        <taxon>Gammaproteobacteria</taxon>
        <taxon>Candidatus Berkiellales</taxon>
        <taxon>Candidatus Berkiellaceae</taxon>
        <taxon>Candidatus Berkiella</taxon>
    </lineage>
</organism>
<evidence type="ECO:0000313" key="2">
    <source>
        <dbReference type="EMBL" id="MCS5711844.1"/>
    </source>
</evidence>
<sequence length="282" mass="32436">MIYTDENDKSTWKISEYDHMVTLINHADMDENFKDDLALAIVNSTIEENKRANLSDILFSVTTLDFFQLEWGDFKKLYPQCPEPPISIVQLDAVSELLDDNLEDLYEFIENTFVTEKTQQSVVALLLKITPASTASDIEQLYTELKKQERSATISEKTFIQSISYFVTGLQGKDENKLIKSTYSKTKLSPEQISHIFTQFLYKKFPALKPKTSSSATTSEKRKIESIDLTYSDEEDVLQPTKKPFLLQFAEALGTDLTNFMKEHFGHSSDDEKERNDLKRSF</sequence>
<name>A0A0Q9YPU3_9GAMM</name>
<reference evidence="2" key="2">
    <citation type="journal article" date="2016" name="Genome Announc.">
        <title>Draft Genome Sequences of Two Novel Amoeba-Resistant Intranuclear Bacteria, 'Candidatus Berkiella cookevillensis' and 'Candidatus Berkiella aquae'.</title>
        <authorList>
            <person name="Mehari Y.T."/>
            <person name="Arivett B.A."/>
            <person name="Farone A.L."/>
            <person name="Gunderson J.H."/>
            <person name="Farone M.B."/>
        </authorList>
    </citation>
    <scope>NUCLEOTIDE SEQUENCE</scope>
    <source>
        <strain evidence="2">HT99</strain>
    </source>
</reference>
<dbReference type="RefSeq" id="WP_075064974.1">
    <property type="nucleotide sequence ID" value="NZ_LKAJ02000001.1"/>
</dbReference>
<proteinExistence type="predicted"/>
<gene>
    <name evidence="1" type="ORF">HT99x_00337</name>
    <name evidence="2" type="ORF">HT99x_010410</name>
</gene>
<evidence type="ECO:0000313" key="3">
    <source>
        <dbReference type="Proteomes" id="UP000051497"/>
    </source>
</evidence>
<comment type="caution">
    <text evidence="1">The sequence shown here is derived from an EMBL/GenBank/DDBJ whole genome shotgun (WGS) entry which is preliminary data.</text>
</comment>